<gene>
    <name evidence="6" type="ORF">mRhiFer1_008972</name>
</gene>
<dbReference type="AlphaFoldDB" id="A0A7J7TDT5"/>
<dbReference type="Proteomes" id="UP000585614">
    <property type="component" value="Unassembled WGS sequence"/>
</dbReference>
<dbReference type="GO" id="GO:0008033">
    <property type="term" value="P:tRNA processing"/>
    <property type="evidence" value="ECO:0007669"/>
    <property type="project" value="UniProtKB-KW"/>
</dbReference>
<dbReference type="PANTHER" id="PTHR22809:SF4">
    <property type="entry name" value="TRNA N(3)-METHYLCYTIDINE METHYLTRANSFERASE METTL2A-RELATED"/>
    <property type="match status" value="1"/>
</dbReference>
<evidence type="ECO:0000256" key="4">
    <source>
        <dbReference type="ARBA" id="ARBA00022691"/>
    </source>
</evidence>
<proteinExistence type="inferred from homology"/>
<reference evidence="6 7" key="1">
    <citation type="journal article" date="2020" name="Nature">
        <title>Six reference-quality genomes reveal evolution of bat adaptations.</title>
        <authorList>
            <person name="Jebb D."/>
            <person name="Huang Z."/>
            <person name="Pippel M."/>
            <person name="Hughes G.M."/>
            <person name="Lavrichenko K."/>
            <person name="Devanna P."/>
            <person name="Winkler S."/>
            <person name="Jermiin L.S."/>
            <person name="Skirmuntt E.C."/>
            <person name="Katzourakis A."/>
            <person name="Burkitt-Gray L."/>
            <person name="Ray D.A."/>
            <person name="Sullivan K.A.M."/>
            <person name="Roscito J.G."/>
            <person name="Kirilenko B.M."/>
            <person name="Davalos L.M."/>
            <person name="Corthals A.P."/>
            <person name="Power M.L."/>
            <person name="Jones G."/>
            <person name="Ransome R.D."/>
            <person name="Dechmann D.K.N."/>
            <person name="Locatelli A.G."/>
            <person name="Puechmaille S.J."/>
            <person name="Fedrigo O."/>
            <person name="Jarvis E.D."/>
            <person name="Hiller M."/>
            <person name="Vernes S.C."/>
            <person name="Myers E.W."/>
            <person name="Teeling E.C."/>
        </authorList>
    </citation>
    <scope>NUCLEOTIDE SEQUENCE [LARGE SCALE GENOMIC DNA]</scope>
    <source>
        <strain evidence="6">MRhiFer1</strain>
        <tissue evidence="6">Lung</tissue>
    </source>
</reference>
<keyword evidence="3" id="KW-0808">Transferase</keyword>
<evidence type="ECO:0000313" key="7">
    <source>
        <dbReference type="Proteomes" id="UP000585614"/>
    </source>
</evidence>
<sequence length="208" mass="23441">MQKALNRLSRLLKPGGMMLLRDYGRYDMAQLRFKKGQCLSENFYVRGDGTRVYFFTQGIKTFIFMLTFPKYHIKCSSVYFQKQSHLALLSFAPFPALPPLTANLTCSLFSRWAQLVRTESSTLLFCCCSFSLSLCPKREETRLFCKIQCSCLHCKPGCALGASELGCTYRSLGSGYHLELLSAACPAAVFSIPGPFVTSHTFLSLWLK</sequence>
<accession>A0A7J7TDT5</accession>
<keyword evidence="5" id="KW-0819">tRNA processing</keyword>
<dbReference type="PANTHER" id="PTHR22809">
    <property type="entry name" value="METHYLTRANSFERASE-RELATED"/>
    <property type="match status" value="1"/>
</dbReference>
<evidence type="ECO:0000256" key="5">
    <source>
        <dbReference type="ARBA" id="ARBA00022694"/>
    </source>
</evidence>
<dbReference type="InterPro" id="IPR029063">
    <property type="entry name" value="SAM-dependent_MTases_sf"/>
</dbReference>
<evidence type="ECO:0000256" key="2">
    <source>
        <dbReference type="ARBA" id="ARBA00022603"/>
    </source>
</evidence>
<keyword evidence="4" id="KW-0949">S-adenosyl-L-methionine</keyword>
<dbReference type="GO" id="GO:0032259">
    <property type="term" value="P:methylation"/>
    <property type="evidence" value="ECO:0007669"/>
    <property type="project" value="UniProtKB-KW"/>
</dbReference>
<name>A0A7J7TDT5_RHIFE</name>
<evidence type="ECO:0000313" key="6">
    <source>
        <dbReference type="EMBL" id="KAF6298946.1"/>
    </source>
</evidence>
<dbReference type="GO" id="GO:0052735">
    <property type="term" value="F:tRNA (cytidine-3-)-methyltransferase activity"/>
    <property type="evidence" value="ECO:0007669"/>
    <property type="project" value="TreeGrafter"/>
</dbReference>
<dbReference type="SUPFAM" id="SSF53335">
    <property type="entry name" value="S-adenosyl-L-methionine-dependent methyltransferases"/>
    <property type="match status" value="1"/>
</dbReference>
<keyword evidence="2" id="KW-0489">Methyltransferase</keyword>
<organism evidence="6 7">
    <name type="scientific">Rhinolophus ferrumequinum</name>
    <name type="common">Greater horseshoe bat</name>
    <dbReference type="NCBI Taxonomy" id="59479"/>
    <lineage>
        <taxon>Eukaryota</taxon>
        <taxon>Metazoa</taxon>
        <taxon>Chordata</taxon>
        <taxon>Craniata</taxon>
        <taxon>Vertebrata</taxon>
        <taxon>Euteleostomi</taxon>
        <taxon>Mammalia</taxon>
        <taxon>Eutheria</taxon>
        <taxon>Laurasiatheria</taxon>
        <taxon>Chiroptera</taxon>
        <taxon>Yinpterochiroptera</taxon>
        <taxon>Rhinolophoidea</taxon>
        <taxon>Rhinolophidae</taxon>
        <taxon>Rhinolophinae</taxon>
        <taxon>Rhinolophus</taxon>
    </lineage>
</organism>
<evidence type="ECO:0000256" key="1">
    <source>
        <dbReference type="ARBA" id="ARBA00009725"/>
    </source>
</evidence>
<comment type="caution">
    <text evidence="6">The sequence shown here is derived from an EMBL/GenBank/DDBJ whole genome shotgun (WGS) entry which is preliminary data.</text>
</comment>
<comment type="similarity">
    <text evidence="1">Belongs to the methyltransferase superfamily. METL family.</text>
</comment>
<dbReference type="InterPro" id="IPR026113">
    <property type="entry name" value="METTL2/6/8-like"/>
</dbReference>
<evidence type="ECO:0000256" key="3">
    <source>
        <dbReference type="ARBA" id="ARBA00022679"/>
    </source>
</evidence>
<dbReference type="EMBL" id="JACAGC010000020">
    <property type="protein sequence ID" value="KAF6298946.1"/>
    <property type="molecule type" value="Genomic_DNA"/>
</dbReference>
<protein>
    <submittedName>
        <fullName evidence="6">Uncharacterized protein</fullName>
    </submittedName>
</protein>